<keyword evidence="4" id="KW-0646">Protease inhibitor</keyword>
<dbReference type="InterPro" id="IPR000010">
    <property type="entry name" value="Cystatin_dom"/>
</dbReference>
<organism evidence="13 14">
    <name type="scientific">Alligator sinensis</name>
    <name type="common">Chinese alligator</name>
    <dbReference type="NCBI Taxonomy" id="38654"/>
    <lineage>
        <taxon>Eukaryota</taxon>
        <taxon>Metazoa</taxon>
        <taxon>Chordata</taxon>
        <taxon>Craniata</taxon>
        <taxon>Vertebrata</taxon>
        <taxon>Euteleostomi</taxon>
        <taxon>Archelosauria</taxon>
        <taxon>Archosauria</taxon>
        <taxon>Crocodylia</taxon>
        <taxon>Alligatoridae</taxon>
        <taxon>Alligatorinae</taxon>
        <taxon>Alligator</taxon>
    </lineage>
</organism>
<evidence type="ECO:0000256" key="1">
    <source>
        <dbReference type="ARBA" id="ARBA00004239"/>
    </source>
</evidence>
<proteinExistence type="predicted"/>
<dbReference type="PROSITE" id="PS51647">
    <property type="entry name" value="CYSTATIN_KININOGEN"/>
    <property type="match status" value="3"/>
</dbReference>
<dbReference type="PROSITE" id="PS00287">
    <property type="entry name" value="CYSTATIN"/>
    <property type="match status" value="1"/>
</dbReference>
<dbReference type="GO" id="GO:0030195">
    <property type="term" value="P:negative regulation of blood coagulation"/>
    <property type="evidence" value="ECO:0007669"/>
    <property type="project" value="TreeGrafter"/>
</dbReference>
<keyword evidence="3" id="KW-0964">Secreted</keyword>
<accession>A0A3Q0FWH8</accession>
<dbReference type="KEGG" id="asn:102372524"/>
<keyword evidence="10" id="KW-0325">Glycoprotein</keyword>
<evidence type="ECO:0000256" key="4">
    <source>
        <dbReference type="ARBA" id="ARBA00022690"/>
    </source>
</evidence>
<dbReference type="FunFam" id="3.10.450.10:FF:000002">
    <property type="entry name" value="Kininogen 1"/>
    <property type="match status" value="2"/>
</dbReference>
<keyword evidence="5" id="KW-0789">Thiol protease inhibitor</keyword>
<dbReference type="GO" id="GO:0042311">
    <property type="term" value="P:vasodilation"/>
    <property type="evidence" value="ECO:0007669"/>
    <property type="project" value="UniProtKB-KW"/>
</dbReference>
<dbReference type="InterPro" id="IPR018073">
    <property type="entry name" value="Prot_inh_cystat_CS"/>
</dbReference>
<feature type="compositionally biased region" description="Basic residues" evidence="11">
    <location>
        <begin position="425"/>
        <end position="452"/>
    </location>
</feature>
<dbReference type="AlphaFoldDB" id="A0A3Q0FWH8"/>
<comment type="subcellular location">
    <subcellularLocation>
        <location evidence="1">Secreted</location>
        <location evidence="1">Extracellular space</location>
    </subcellularLocation>
</comment>
<keyword evidence="2" id="KW-0840">Vasodilator</keyword>
<dbReference type="GO" id="GO:0007204">
    <property type="term" value="P:positive regulation of cytosolic calcium ion concentration"/>
    <property type="evidence" value="ECO:0007669"/>
    <property type="project" value="TreeGrafter"/>
</dbReference>
<dbReference type="PANTHER" id="PTHR13814">
    <property type="entry name" value="FETUIN"/>
    <property type="match status" value="1"/>
</dbReference>
<feature type="compositionally biased region" description="Basic and acidic residues" evidence="11">
    <location>
        <begin position="453"/>
        <end position="470"/>
    </location>
</feature>
<evidence type="ECO:0000256" key="6">
    <source>
        <dbReference type="ARBA" id="ARBA00022729"/>
    </source>
</evidence>
<dbReference type="CDD" id="cd00042">
    <property type="entry name" value="CY"/>
    <property type="match status" value="3"/>
</dbReference>
<dbReference type="InterPro" id="IPR046350">
    <property type="entry name" value="Cystatin_sf"/>
</dbReference>
<evidence type="ECO:0000256" key="11">
    <source>
        <dbReference type="SAM" id="MobiDB-lite"/>
    </source>
</evidence>
<feature type="region of interest" description="Disordered" evidence="11">
    <location>
        <begin position="1"/>
        <end position="24"/>
    </location>
</feature>
<keyword evidence="9" id="KW-1015">Disulfide bond</keyword>
<reference evidence="14" key="1">
    <citation type="submission" date="2025-08" db="UniProtKB">
        <authorList>
            <consortium name="RefSeq"/>
        </authorList>
    </citation>
    <scope>IDENTIFICATION</scope>
</reference>
<dbReference type="Proteomes" id="UP000189705">
    <property type="component" value="Unplaced"/>
</dbReference>
<keyword evidence="13" id="KW-1185">Reference proteome</keyword>
<dbReference type="InterPro" id="IPR050735">
    <property type="entry name" value="Kininogen_Fetuin_HRG"/>
</dbReference>
<evidence type="ECO:0000256" key="8">
    <source>
        <dbReference type="ARBA" id="ARBA00022858"/>
    </source>
</evidence>
<feature type="domain" description="Cystatin kininogen-type" evidence="12">
    <location>
        <begin position="161"/>
        <end position="263"/>
    </location>
</feature>
<dbReference type="GeneID" id="102372524"/>
<evidence type="ECO:0000256" key="3">
    <source>
        <dbReference type="ARBA" id="ARBA00022525"/>
    </source>
</evidence>
<evidence type="ECO:0000256" key="5">
    <source>
        <dbReference type="ARBA" id="ARBA00022704"/>
    </source>
</evidence>
<dbReference type="InParanoid" id="A0A3Q0FWH8"/>
<evidence type="ECO:0000256" key="9">
    <source>
        <dbReference type="ARBA" id="ARBA00023157"/>
    </source>
</evidence>
<feature type="domain" description="Cystatin kininogen-type" evidence="12">
    <location>
        <begin position="46"/>
        <end position="150"/>
    </location>
</feature>
<name>A0A3Q0FWH8_ALLSI</name>
<evidence type="ECO:0000256" key="7">
    <source>
        <dbReference type="ARBA" id="ARBA00022737"/>
    </source>
</evidence>
<dbReference type="Pfam" id="PF00031">
    <property type="entry name" value="Cystatin"/>
    <property type="match status" value="3"/>
</dbReference>
<dbReference type="SUPFAM" id="SSF54403">
    <property type="entry name" value="Cystatin/monellin"/>
    <property type="match status" value="3"/>
</dbReference>
<evidence type="ECO:0000256" key="2">
    <source>
        <dbReference type="ARBA" id="ARBA00022429"/>
    </source>
</evidence>
<dbReference type="InterPro" id="IPR027358">
    <property type="entry name" value="Kininogen-type_cystatin_dom"/>
</dbReference>
<feature type="domain" description="Cystatin kininogen-type" evidence="12">
    <location>
        <begin position="275"/>
        <end position="378"/>
    </location>
</feature>
<evidence type="ECO:0000259" key="12">
    <source>
        <dbReference type="PROSITE" id="PS51647"/>
    </source>
</evidence>
<sequence>MPQPSKPRPRRGHNPANCGPTVTADRGWNFRLEDRASPLPSEDVDCDHPEVFEAVDIALRKYNDDKTDGNQFALYMVTDAQRTAGPGAQFFVKYQIRESTCAIGEGKAWQDCDYNASVEAETGECTAEVYIDKTQKISNVSQECKIIPARMCVGCKHPIGSDSPDLLPILKLAVQNFNKRSVKRFLYDVGEIIKATSQVVDGINYEVEYKIKETNCSKHEYQDLHAECKPSFGALEGRCEAKAFVDLNNTIASIIEKCMFPDPPFCAGCPVPIPVDSPELEEVLKVSMEKYNSESNTDFYYKIKSVYHATVQVVAGKNYEIHFNIQKTNCSKSEVEKLNEDCEAEIGSMPLECTANIYVVPWKQEIFPQVNCSAALMGHYGYRNGFTPFRSSMEHEIGPGRANEDGQRAGHACRVGSCSHEHGHGHQFKHRPGHKRGHEIGCGHKKHHKKDKHKDSKDKSSEESEEKVPCQRESQPPSVDEGLFQSDALTTPAVTVGPRDDSSTPDIPVEPVSPATVETTPDISLFHELPDHPESPVPKCPGKPWKSVMQLTNPSE</sequence>
<dbReference type="PANTHER" id="PTHR13814:SF12">
    <property type="entry name" value="KININOGEN-1"/>
    <property type="match status" value="1"/>
</dbReference>
<dbReference type="GO" id="GO:0004869">
    <property type="term" value="F:cysteine-type endopeptidase inhibitor activity"/>
    <property type="evidence" value="ECO:0007669"/>
    <property type="project" value="UniProtKB-KW"/>
</dbReference>
<dbReference type="SMART" id="SM00043">
    <property type="entry name" value="CY"/>
    <property type="match status" value="3"/>
</dbReference>
<keyword evidence="8" id="KW-0838">Vasoactive</keyword>
<evidence type="ECO:0000313" key="13">
    <source>
        <dbReference type="Proteomes" id="UP000189705"/>
    </source>
</evidence>
<keyword evidence="6" id="KW-0732">Signal</keyword>
<gene>
    <name evidence="14" type="primary">LOC102372524</name>
</gene>
<dbReference type="RefSeq" id="XP_025051699.1">
    <property type="nucleotide sequence ID" value="XM_025195914.1"/>
</dbReference>
<dbReference type="GO" id="GO:0072562">
    <property type="term" value="C:blood microparticle"/>
    <property type="evidence" value="ECO:0007669"/>
    <property type="project" value="TreeGrafter"/>
</dbReference>
<dbReference type="STRING" id="38654.A0A3Q0FWH8"/>
<keyword evidence="7" id="KW-0677">Repeat</keyword>
<feature type="region of interest" description="Disordered" evidence="11">
    <location>
        <begin position="413"/>
        <end position="556"/>
    </location>
</feature>
<protein>
    <submittedName>
        <fullName evidence="14">T-kininogen 2-like</fullName>
    </submittedName>
</protein>
<evidence type="ECO:0000256" key="10">
    <source>
        <dbReference type="ARBA" id="ARBA00023180"/>
    </source>
</evidence>
<dbReference type="Gene3D" id="3.10.450.10">
    <property type="match status" value="3"/>
</dbReference>
<evidence type="ECO:0000313" key="14">
    <source>
        <dbReference type="RefSeq" id="XP_025051699.1"/>
    </source>
</evidence>